<sequence>MNYQVFLPSPELAPYIRLYWSLSSDQAYIHHAMADACAEMIFHLDGQFEEILPGNLFSRSPLTGLIGPAQQARRFRIENGFQIFGVYLYPFSIPLIFDLPAAALTDEMPPLEDILHKNHRHLVEQIMLAGRHEERIAIMNRFFMERLQRKQHDDLPVFGAIRQIIQQKGLVDIQDLFKSGYLSNRQFERQFKKFAGLPAKKLARIARFQAATAMYGQDIQLTEMAYSLGYYDQSHFIHDFKSFSGVLPKDYFAGNTAASDWRE</sequence>
<dbReference type="GO" id="GO:0003700">
    <property type="term" value="F:DNA-binding transcription factor activity"/>
    <property type="evidence" value="ECO:0007669"/>
    <property type="project" value="InterPro"/>
</dbReference>
<dbReference type="AlphaFoldDB" id="A0A291QVG2"/>
<accession>A0A291QVG2</accession>
<dbReference type="InterPro" id="IPR050204">
    <property type="entry name" value="AraC_XylS_family_regulators"/>
</dbReference>
<dbReference type="GO" id="GO:0043565">
    <property type="term" value="F:sequence-specific DNA binding"/>
    <property type="evidence" value="ECO:0007669"/>
    <property type="project" value="InterPro"/>
</dbReference>
<dbReference type="InterPro" id="IPR009057">
    <property type="entry name" value="Homeodomain-like_sf"/>
</dbReference>
<dbReference type="KEGG" id="cbae:COR50_13055"/>
<dbReference type="Pfam" id="PF20240">
    <property type="entry name" value="DUF6597"/>
    <property type="match status" value="1"/>
</dbReference>
<evidence type="ECO:0000256" key="1">
    <source>
        <dbReference type="ARBA" id="ARBA00023015"/>
    </source>
</evidence>
<dbReference type="RefSeq" id="WP_098194396.1">
    <property type="nucleotide sequence ID" value="NZ_CP023777.1"/>
</dbReference>
<keyword evidence="6" id="KW-1185">Reference proteome</keyword>
<evidence type="ECO:0000259" key="4">
    <source>
        <dbReference type="PROSITE" id="PS01124"/>
    </source>
</evidence>
<reference evidence="5 6" key="1">
    <citation type="submission" date="2017-10" db="EMBL/GenBank/DDBJ databases">
        <title>Paenichitinophaga pekingensis gen. nov., sp. nov., isolated from activated sludge.</title>
        <authorList>
            <person name="Jin D."/>
            <person name="Kong X."/>
            <person name="Deng Y."/>
            <person name="Bai Z."/>
        </authorList>
    </citation>
    <scope>NUCLEOTIDE SEQUENCE [LARGE SCALE GENOMIC DNA]</scope>
    <source>
        <strain evidence="5 6">13</strain>
    </source>
</reference>
<dbReference type="Pfam" id="PF12833">
    <property type="entry name" value="HTH_18"/>
    <property type="match status" value="1"/>
</dbReference>
<keyword evidence="3" id="KW-0804">Transcription</keyword>
<evidence type="ECO:0000313" key="5">
    <source>
        <dbReference type="EMBL" id="ATL48019.1"/>
    </source>
</evidence>
<evidence type="ECO:0000313" key="6">
    <source>
        <dbReference type="Proteomes" id="UP000220133"/>
    </source>
</evidence>
<gene>
    <name evidence="5" type="ORF">COR50_13055</name>
</gene>
<organism evidence="5 6">
    <name type="scientific">Chitinophaga caeni</name>
    <dbReference type="NCBI Taxonomy" id="2029983"/>
    <lineage>
        <taxon>Bacteria</taxon>
        <taxon>Pseudomonadati</taxon>
        <taxon>Bacteroidota</taxon>
        <taxon>Chitinophagia</taxon>
        <taxon>Chitinophagales</taxon>
        <taxon>Chitinophagaceae</taxon>
        <taxon>Chitinophaga</taxon>
    </lineage>
</organism>
<dbReference type="Proteomes" id="UP000220133">
    <property type="component" value="Chromosome"/>
</dbReference>
<dbReference type="SUPFAM" id="SSF46689">
    <property type="entry name" value="Homeodomain-like"/>
    <property type="match status" value="1"/>
</dbReference>
<dbReference type="Gene3D" id="1.10.10.60">
    <property type="entry name" value="Homeodomain-like"/>
    <property type="match status" value="1"/>
</dbReference>
<name>A0A291QVG2_9BACT</name>
<dbReference type="SMART" id="SM00342">
    <property type="entry name" value="HTH_ARAC"/>
    <property type="match status" value="1"/>
</dbReference>
<dbReference type="InterPro" id="IPR046532">
    <property type="entry name" value="DUF6597"/>
</dbReference>
<keyword evidence="2" id="KW-0238">DNA-binding</keyword>
<evidence type="ECO:0000256" key="2">
    <source>
        <dbReference type="ARBA" id="ARBA00023125"/>
    </source>
</evidence>
<keyword evidence="1" id="KW-0805">Transcription regulation</keyword>
<dbReference type="EMBL" id="CP023777">
    <property type="protein sequence ID" value="ATL48019.1"/>
    <property type="molecule type" value="Genomic_DNA"/>
</dbReference>
<protein>
    <submittedName>
        <fullName evidence="5">AraC family transcriptional regulator</fullName>
    </submittedName>
</protein>
<dbReference type="PANTHER" id="PTHR46796">
    <property type="entry name" value="HTH-TYPE TRANSCRIPTIONAL ACTIVATOR RHAS-RELATED"/>
    <property type="match status" value="1"/>
</dbReference>
<dbReference type="PANTHER" id="PTHR46796:SF13">
    <property type="entry name" value="HTH-TYPE TRANSCRIPTIONAL ACTIVATOR RHAS"/>
    <property type="match status" value="1"/>
</dbReference>
<dbReference type="InterPro" id="IPR018060">
    <property type="entry name" value="HTH_AraC"/>
</dbReference>
<proteinExistence type="predicted"/>
<dbReference type="PROSITE" id="PS01124">
    <property type="entry name" value="HTH_ARAC_FAMILY_2"/>
    <property type="match status" value="1"/>
</dbReference>
<feature type="domain" description="HTH araC/xylS-type" evidence="4">
    <location>
        <begin position="155"/>
        <end position="254"/>
    </location>
</feature>
<evidence type="ECO:0000256" key="3">
    <source>
        <dbReference type="ARBA" id="ARBA00023163"/>
    </source>
</evidence>
<dbReference type="OrthoDB" id="323290at2"/>